<name>A0A4Q7NQK9_9ACTN</name>
<dbReference type="PANTHER" id="PTHR35526">
    <property type="entry name" value="ANTI-SIGMA-F FACTOR RSBW-RELATED"/>
    <property type="match status" value="1"/>
</dbReference>
<evidence type="ECO:0000256" key="1">
    <source>
        <dbReference type="ARBA" id="ARBA00022527"/>
    </source>
</evidence>
<gene>
    <name evidence="3" type="ORF">EV189_2816</name>
</gene>
<reference evidence="3 4" key="1">
    <citation type="submission" date="2019-02" db="EMBL/GenBank/DDBJ databases">
        <title>Genomic Encyclopedia of Type Strains, Phase IV (KMG-IV): sequencing the most valuable type-strain genomes for metagenomic binning, comparative biology and taxonomic classification.</title>
        <authorList>
            <person name="Goeker M."/>
        </authorList>
    </citation>
    <scope>NUCLEOTIDE SEQUENCE [LARGE SCALE GENOMIC DNA]</scope>
    <source>
        <strain evidence="3 4">DSM 45622</strain>
    </source>
</reference>
<dbReference type="InterPro" id="IPR050267">
    <property type="entry name" value="Anti-sigma-factor_SerPK"/>
</dbReference>
<sequence>MTLAPLPPPPGVLLALRVQIGLEGAHALRGQLLAALRRAGSPVDLHDAALVAAELLANAAVHAGGDCCVRAVLEPGVLRVEVEDRVPADDRLVAAVALARVGAPGGLGESGRGLALVSATCSAWGVLAVPGGKVVWAELPR</sequence>
<evidence type="ECO:0000313" key="3">
    <source>
        <dbReference type="EMBL" id="RZS87388.1"/>
    </source>
</evidence>
<feature type="domain" description="Histidine kinase/HSP90-like ATPase" evidence="2">
    <location>
        <begin position="26"/>
        <end position="136"/>
    </location>
</feature>
<keyword evidence="3" id="KW-0418">Kinase</keyword>
<keyword evidence="4" id="KW-1185">Reference proteome</keyword>
<keyword evidence="1" id="KW-0723">Serine/threonine-protein kinase</keyword>
<dbReference type="PANTHER" id="PTHR35526:SF3">
    <property type="entry name" value="ANTI-SIGMA-F FACTOR RSBW"/>
    <property type="match status" value="1"/>
</dbReference>
<dbReference type="RefSeq" id="WP_165400302.1">
    <property type="nucleotide sequence ID" value="NZ_SGXD01000003.1"/>
</dbReference>
<dbReference type="SUPFAM" id="SSF55874">
    <property type="entry name" value="ATPase domain of HSP90 chaperone/DNA topoisomerase II/histidine kinase"/>
    <property type="match status" value="1"/>
</dbReference>
<dbReference type="Proteomes" id="UP000293638">
    <property type="component" value="Unassembled WGS sequence"/>
</dbReference>
<dbReference type="InterPro" id="IPR036890">
    <property type="entry name" value="HATPase_C_sf"/>
</dbReference>
<protein>
    <submittedName>
        <fullName evidence="3">Histidine kinase-like protein</fullName>
    </submittedName>
</protein>
<dbReference type="Pfam" id="PF13581">
    <property type="entry name" value="HATPase_c_2"/>
    <property type="match status" value="1"/>
</dbReference>
<evidence type="ECO:0000259" key="2">
    <source>
        <dbReference type="Pfam" id="PF13581"/>
    </source>
</evidence>
<proteinExistence type="predicted"/>
<dbReference type="Gene3D" id="3.30.565.10">
    <property type="entry name" value="Histidine kinase-like ATPase, C-terminal domain"/>
    <property type="match status" value="1"/>
</dbReference>
<dbReference type="AlphaFoldDB" id="A0A4Q7NQK9"/>
<dbReference type="GO" id="GO:0004674">
    <property type="term" value="F:protein serine/threonine kinase activity"/>
    <property type="evidence" value="ECO:0007669"/>
    <property type="project" value="UniProtKB-KW"/>
</dbReference>
<keyword evidence="3" id="KW-0808">Transferase</keyword>
<accession>A0A4Q7NQK9</accession>
<organism evidence="3 4">
    <name type="scientific">Motilibacter rhizosphaerae</name>
    <dbReference type="NCBI Taxonomy" id="598652"/>
    <lineage>
        <taxon>Bacteria</taxon>
        <taxon>Bacillati</taxon>
        <taxon>Actinomycetota</taxon>
        <taxon>Actinomycetes</taxon>
        <taxon>Motilibacterales</taxon>
        <taxon>Motilibacteraceae</taxon>
        <taxon>Motilibacter</taxon>
    </lineage>
</organism>
<dbReference type="CDD" id="cd16936">
    <property type="entry name" value="HATPase_RsbW-like"/>
    <property type="match status" value="1"/>
</dbReference>
<dbReference type="EMBL" id="SGXD01000003">
    <property type="protein sequence ID" value="RZS87388.1"/>
    <property type="molecule type" value="Genomic_DNA"/>
</dbReference>
<evidence type="ECO:0000313" key="4">
    <source>
        <dbReference type="Proteomes" id="UP000293638"/>
    </source>
</evidence>
<comment type="caution">
    <text evidence="3">The sequence shown here is derived from an EMBL/GenBank/DDBJ whole genome shotgun (WGS) entry which is preliminary data.</text>
</comment>
<dbReference type="InterPro" id="IPR003594">
    <property type="entry name" value="HATPase_dom"/>
</dbReference>